<dbReference type="AlphaFoldDB" id="A0A1B5KRQ8"/>
<evidence type="ECO:0000313" key="1">
    <source>
        <dbReference type="EMBL" id="GAO13474.1"/>
    </source>
</evidence>
<accession>A0A1B5KRQ8</accession>
<sequence>MSSYAQDMREFLSVERVRMAIASHLESDCPMGYLLEEFHGRKESLDCLTQLIRHLRAQFLDYEGNAYDAAEEACNPILRYSWLNFVARENSDGYDGRNGQKDAAVAGKRQVYAAL</sequence>
<evidence type="ECO:0000313" key="2">
    <source>
        <dbReference type="Proteomes" id="UP000054053"/>
    </source>
</evidence>
<gene>
    <name evidence="1" type="ORF">UVI_02016460</name>
</gene>
<reference evidence="2" key="1">
    <citation type="journal article" date="2016" name="Genome Announc.">
        <title>Genome sequence of Ustilaginoidea virens IPU010, a rice pathogenic fungus causing false smut.</title>
        <authorList>
            <person name="Kumagai T."/>
            <person name="Ishii T."/>
            <person name="Terai G."/>
            <person name="Umemura M."/>
            <person name="Machida M."/>
            <person name="Asai K."/>
        </authorList>
    </citation>
    <scope>NUCLEOTIDE SEQUENCE [LARGE SCALE GENOMIC DNA]</scope>
    <source>
        <strain evidence="2">IPU010</strain>
    </source>
</reference>
<dbReference type="EMBL" id="BBTG02000006">
    <property type="protein sequence ID" value="GAO13474.1"/>
    <property type="molecule type" value="Genomic_DNA"/>
</dbReference>
<dbReference type="Proteomes" id="UP000054053">
    <property type="component" value="Unassembled WGS sequence"/>
</dbReference>
<protein>
    <submittedName>
        <fullName evidence="1">Uncharacterized protein</fullName>
    </submittedName>
</protein>
<name>A0A1B5KRQ8_USTVR</name>
<organism evidence="1 2">
    <name type="scientific">Ustilaginoidea virens</name>
    <name type="common">Rice false smut fungus</name>
    <name type="synonym">Villosiclava virens</name>
    <dbReference type="NCBI Taxonomy" id="1159556"/>
    <lineage>
        <taxon>Eukaryota</taxon>
        <taxon>Fungi</taxon>
        <taxon>Dikarya</taxon>
        <taxon>Ascomycota</taxon>
        <taxon>Pezizomycotina</taxon>
        <taxon>Sordariomycetes</taxon>
        <taxon>Hypocreomycetidae</taxon>
        <taxon>Hypocreales</taxon>
        <taxon>Clavicipitaceae</taxon>
        <taxon>Ustilaginoidea</taxon>
    </lineage>
</organism>
<comment type="caution">
    <text evidence="1">The sequence shown here is derived from an EMBL/GenBank/DDBJ whole genome shotgun (WGS) entry which is preliminary data.</text>
</comment>
<proteinExistence type="predicted"/>